<protein>
    <submittedName>
        <fullName evidence="1">Uncharacterized protein</fullName>
    </submittedName>
</protein>
<dbReference type="HOGENOM" id="CLU_929671_0_0_10"/>
<accession>I4AQ33</accession>
<name>I4AQ33_BERLS</name>
<gene>
    <name evidence="1" type="ordered locus">Fleli_3756</name>
</gene>
<evidence type="ECO:0000313" key="1">
    <source>
        <dbReference type="EMBL" id="AFM06068.1"/>
    </source>
</evidence>
<dbReference type="Proteomes" id="UP000006054">
    <property type="component" value="Chromosome"/>
</dbReference>
<evidence type="ECO:0000313" key="2">
    <source>
        <dbReference type="Proteomes" id="UP000006054"/>
    </source>
</evidence>
<dbReference type="STRING" id="880071.Fleli_3756"/>
<keyword evidence="2" id="KW-1185">Reference proteome</keyword>
<reference evidence="2" key="1">
    <citation type="submission" date="2012-06" db="EMBL/GenBank/DDBJ databases">
        <title>The complete genome of Flexibacter litoralis DSM 6794.</title>
        <authorList>
            <person name="Lucas S."/>
            <person name="Copeland A."/>
            <person name="Lapidus A."/>
            <person name="Glavina del Rio T."/>
            <person name="Dalin E."/>
            <person name="Tice H."/>
            <person name="Bruce D."/>
            <person name="Goodwin L."/>
            <person name="Pitluck S."/>
            <person name="Peters L."/>
            <person name="Ovchinnikova G."/>
            <person name="Lu M."/>
            <person name="Kyrpides N."/>
            <person name="Mavromatis K."/>
            <person name="Ivanova N."/>
            <person name="Brettin T."/>
            <person name="Detter J.C."/>
            <person name="Han C."/>
            <person name="Larimer F."/>
            <person name="Land M."/>
            <person name="Hauser L."/>
            <person name="Markowitz V."/>
            <person name="Cheng J.-F."/>
            <person name="Hugenholtz P."/>
            <person name="Woyke T."/>
            <person name="Wu D."/>
            <person name="Spring S."/>
            <person name="Lang E."/>
            <person name="Kopitz M."/>
            <person name="Brambilla E."/>
            <person name="Klenk H.-P."/>
            <person name="Eisen J.A."/>
        </authorList>
    </citation>
    <scope>NUCLEOTIDE SEQUENCE [LARGE SCALE GENOMIC DNA]</scope>
    <source>
        <strain evidence="2">ATCC 23117 / DSM 6794 / NBRC 15988 / NCIMB 1366 / Sio-4</strain>
    </source>
</reference>
<dbReference type="OrthoDB" id="680081at2"/>
<dbReference type="AlphaFoldDB" id="I4AQ33"/>
<dbReference type="EMBL" id="CP003345">
    <property type="protein sequence ID" value="AFM06068.1"/>
    <property type="molecule type" value="Genomic_DNA"/>
</dbReference>
<organism evidence="1 2">
    <name type="scientific">Bernardetia litoralis (strain ATCC 23117 / DSM 6794 / NBRC 15988 / NCIMB 1366 / Fx l1 / Sio-4)</name>
    <name type="common">Flexibacter litoralis</name>
    <dbReference type="NCBI Taxonomy" id="880071"/>
    <lineage>
        <taxon>Bacteria</taxon>
        <taxon>Pseudomonadati</taxon>
        <taxon>Bacteroidota</taxon>
        <taxon>Cytophagia</taxon>
        <taxon>Cytophagales</taxon>
        <taxon>Bernardetiaceae</taxon>
        <taxon>Bernardetia</taxon>
    </lineage>
</organism>
<dbReference type="KEGG" id="fli:Fleli_3756"/>
<dbReference type="eggNOG" id="ENOG50335D4">
    <property type="taxonomic scope" value="Bacteria"/>
</dbReference>
<sequence length="259" mass="30817">MKNVIYFLSTLITFFLITSFKFSNKDLDVLPKEVEQAFEKALNFAQKNQDKAHFTYYFEEESEKGKNNSIKMNVDYGSFFDKNERFLIASCNYNNGFFGFYRIYIKTEKGFELAINEDIHMTGYTHLRDINGDKNVDFVINWESGTGCCPRQSKIVFLYKNKNFIKYDFLNPTFSPKEKVIRGLGYGYFPEVGLYKYKWNGTKLDTVEYIYRTKESNFKKFVRTKKQIHLPKHNQGEVLYSLPKEYQNINELDWFLKDL</sequence>
<dbReference type="RefSeq" id="WP_014799492.1">
    <property type="nucleotide sequence ID" value="NC_018018.1"/>
</dbReference>
<proteinExistence type="predicted"/>